<evidence type="ECO:0000256" key="1">
    <source>
        <dbReference type="SAM" id="Phobius"/>
    </source>
</evidence>
<feature type="transmembrane region" description="Helical" evidence="1">
    <location>
        <begin position="121"/>
        <end position="142"/>
    </location>
</feature>
<reference evidence="2 3" key="1">
    <citation type="submission" date="2018-10" db="EMBL/GenBank/DDBJ databases">
        <title>Isolation from cow dung.</title>
        <authorList>
            <person name="Ling L."/>
        </authorList>
    </citation>
    <scope>NUCLEOTIDE SEQUENCE [LARGE SCALE GENOMIC DNA]</scope>
    <source>
        <strain evidence="2 3">NEAU-LL90</strain>
    </source>
</reference>
<feature type="transmembrane region" description="Helical" evidence="1">
    <location>
        <begin position="88"/>
        <end position="109"/>
    </location>
</feature>
<dbReference type="Proteomes" id="UP000279275">
    <property type="component" value="Unassembled WGS sequence"/>
</dbReference>
<comment type="caution">
    <text evidence="2">The sequence shown here is derived from an EMBL/GenBank/DDBJ whole genome shotgun (WGS) entry which is preliminary data.</text>
</comment>
<dbReference type="EMBL" id="RFFH01000008">
    <property type="protein sequence ID" value="RMI30981.1"/>
    <property type="molecule type" value="Genomic_DNA"/>
</dbReference>
<organism evidence="2 3">
    <name type="scientific">Nocardia stercoris</name>
    <dbReference type="NCBI Taxonomy" id="2483361"/>
    <lineage>
        <taxon>Bacteria</taxon>
        <taxon>Bacillati</taxon>
        <taxon>Actinomycetota</taxon>
        <taxon>Actinomycetes</taxon>
        <taxon>Mycobacteriales</taxon>
        <taxon>Nocardiaceae</taxon>
        <taxon>Nocardia</taxon>
    </lineage>
</organism>
<keyword evidence="3" id="KW-1185">Reference proteome</keyword>
<name>A0A3M2L093_9NOCA</name>
<sequence>MWGLAAAAIAGPELAAVFRAGDWPTISSTVGHLADAHAWVRLIVVAVIVLLGYYAIPQLNALPPVTDRAVTPGGRTTRYGELVRAGGLGGYLVLAAAALIAAAVFAGAARHVHPGTYSGAYVLYGAVALLWVVVPSLLAYFWSRDVPFPTLFRTVAYLELRIPAAAAIVLTGLVILLLHLAFYPWPRMP</sequence>
<keyword evidence="1" id="KW-0472">Membrane</keyword>
<accession>A0A3M2L093</accession>
<proteinExistence type="predicted"/>
<evidence type="ECO:0000313" key="2">
    <source>
        <dbReference type="EMBL" id="RMI30981.1"/>
    </source>
</evidence>
<keyword evidence="1" id="KW-0812">Transmembrane</keyword>
<feature type="transmembrane region" description="Helical" evidence="1">
    <location>
        <begin position="162"/>
        <end position="185"/>
    </location>
</feature>
<evidence type="ECO:0000313" key="3">
    <source>
        <dbReference type="Proteomes" id="UP000279275"/>
    </source>
</evidence>
<feature type="transmembrane region" description="Helical" evidence="1">
    <location>
        <begin position="39"/>
        <end position="56"/>
    </location>
</feature>
<keyword evidence="1" id="KW-1133">Transmembrane helix</keyword>
<protein>
    <submittedName>
        <fullName evidence="2">Uncharacterized protein</fullName>
    </submittedName>
</protein>
<dbReference type="AlphaFoldDB" id="A0A3M2L093"/>
<gene>
    <name evidence="2" type="ORF">EBN03_20365</name>
</gene>